<protein>
    <submittedName>
        <fullName evidence="2">Unnamed protein product</fullName>
    </submittedName>
</protein>
<organism evidence="2 3">
    <name type="scientific">Phytophthora fragariaefolia</name>
    <dbReference type="NCBI Taxonomy" id="1490495"/>
    <lineage>
        <taxon>Eukaryota</taxon>
        <taxon>Sar</taxon>
        <taxon>Stramenopiles</taxon>
        <taxon>Oomycota</taxon>
        <taxon>Peronosporomycetes</taxon>
        <taxon>Peronosporales</taxon>
        <taxon>Peronosporaceae</taxon>
        <taxon>Phytophthora</taxon>
    </lineage>
</organism>
<proteinExistence type="predicted"/>
<reference evidence="2" key="1">
    <citation type="submission" date="2023-04" db="EMBL/GenBank/DDBJ databases">
        <title>Phytophthora fragariaefolia NBRC 109709.</title>
        <authorList>
            <person name="Ichikawa N."/>
            <person name="Sato H."/>
            <person name="Tonouchi N."/>
        </authorList>
    </citation>
    <scope>NUCLEOTIDE SEQUENCE</scope>
    <source>
        <strain evidence="2">NBRC 109709</strain>
    </source>
</reference>
<evidence type="ECO:0000313" key="3">
    <source>
        <dbReference type="Proteomes" id="UP001165121"/>
    </source>
</evidence>
<name>A0A9W6Y2X7_9STRA</name>
<accession>A0A9W6Y2X7</accession>
<sequence>MPSESVARDRAPPKTTARLVPRPAAKATRPAILKPVPGPVATGKRKAPASNSITKRSKRGTSDISYYWFELLFILNQFIVTDITVAILPDTTESVPDNTVSVIPVIQVLALDEFDSEDFLDAVRRDRLFEATDPDDLNVGVDDWLLALDSEGDGDEE</sequence>
<evidence type="ECO:0000256" key="1">
    <source>
        <dbReference type="SAM" id="MobiDB-lite"/>
    </source>
</evidence>
<dbReference type="EMBL" id="BSXT01002810">
    <property type="protein sequence ID" value="GMF51072.1"/>
    <property type="molecule type" value="Genomic_DNA"/>
</dbReference>
<feature type="compositionally biased region" description="Basic and acidic residues" evidence="1">
    <location>
        <begin position="1"/>
        <end position="12"/>
    </location>
</feature>
<gene>
    <name evidence="2" type="ORF">Pfra01_002054400</name>
</gene>
<dbReference type="AlphaFoldDB" id="A0A9W6Y2X7"/>
<dbReference type="Proteomes" id="UP001165121">
    <property type="component" value="Unassembled WGS sequence"/>
</dbReference>
<evidence type="ECO:0000313" key="2">
    <source>
        <dbReference type="EMBL" id="GMF51072.1"/>
    </source>
</evidence>
<keyword evidence="3" id="KW-1185">Reference proteome</keyword>
<comment type="caution">
    <text evidence="2">The sequence shown here is derived from an EMBL/GenBank/DDBJ whole genome shotgun (WGS) entry which is preliminary data.</text>
</comment>
<feature type="region of interest" description="Disordered" evidence="1">
    <location>
        <begin position="1"/>
        <end position="59"/>
    </location>
</feature>
<dbReference type="OrthoDB" id="129087at2759"/>